<proteinExistence type="predicted"/>
<keyword evidence="2" id="KW-0548">Nucleotidyltransferase</keyword>
<gene>
    <name evidence="2" type="ORF">EPI10_001048</name>
</gene>
<dbReference type="InterPro" id="IPR056924">
    <property type="entry name" value="SH3_Tf2-1"/>
</dbReference>
<accession>A0A5B6VA10</accession>
<dbReference type="Pfam" id="PF24626">
    <property type="entry name" value="SH3_Tf2-1"/>
    <property type="match status" value="1"/>
</dbReference>
<sequence length="354" mass="41613">MKRDISEFVPRCLVCQQVKDEHQVPSGLLQLVMIPEWKWDRVMMDFVVVDRLTKSAHFISVRIDYSLDKLAELYISEIVRLHRVLVLIISDRDPKFTSQFWKKLQEALGTRLNFSKTFHPQTNGQSERIIQIVEDMFRCYVLEFEGNWKKYLSLVEFVYNNSSQSSIKMAPYEALYSYKCRTPLYWTKLSEKKIHGKLYADLKRKDIEFQIGDSVYLKVSPWKKILRFGRKGKLSPRFIGPYEIVLALFSELEKIHHVFHVSILDPSHVISLTEIEIQPDMTTEQNLARKVKELKNKGIALVKVLCQCHRVEEATWEPDEAMRKQYPNLFSGKIFRTEIPKGESCNNPFLVKSE</sequence>
<comment type="caution">
    <text evidence="2">The sequence shown here is derived from an EMBL/GenBank/DDBJ whole genome shotgun (WGS) entry which is preliminary data.</text>
</comment>
<feature type="domain" description="Integrase catalytic" evidence="1">
    <location>
        <begin position="21"/>
        <end position="179"/>
    </location>
</feature>
<dbReference type="GO" id="GO:0003676">
    <property type="term" value="F:nucleic acid binding"/>
    <property type="evidence" value="ECO:0007669"/>
    <property type="project" value="InterPro"/>
</dbReference>
<dbReference type="InterPro" id="IPR036397">
    <property type="entry name" value="RNaseH_sf"/>
</dbReference>
<evidence type="ECO:0000259" key="1">
    <source>
        <dbReference type="PROSITE" id="PS50994"/>
    </source>
</evidence>
<dbReference type="InterPro" id="IPR001584">
    <property type="entry name" value="Integrase_cat-core"/>
</dbReference>
<evidence type="ECO:0000313" key="2">
    <source>
        <dbReference type="EMBL" id="KAA3465914.1"/>
    </source>
</evidence>
<dbReference type="EMBL" id="SMMG02000007">
    <property type="protein sequence ID" value="KAA3465914.1"/>
    <property type="molecule type" value="Genomic_DNA"/>
</dbReference>
<organism evidence="2 3">
    <name type="scientific">Gossypium australe</name>
    <dbReference type="NCBI Taxonomy" id="47621"/>
    <lineage>
        <taxon>Eukaryota</taxon>
        <taxon>Viridiplantae</taxon>
        <taxon>Streptophyta</taxon>
        <taxon>Embryophyta</taxon>
        <taxon>Tracheophyta</taxon>
        <taxon>Spermatophyta</taxon>
        <taxon>Magnoliopsida</taxon>
        <taxon>eudicotyledons</taxon>
        <taxon>Gunneridae</taxon>
        <taxon>Pentapetalae</taxon>
        <taxon>rosids</taxon>
        <taxon>malvids</taxon>
        <taxon>Malvales</taxon>
        <taxon>Malvaceae</taxon>
        <taxon>Malvoideae</taxon>
        <taxon>Gossypium</taxon>
    </lineage>
</organism>
<protein>
    <submittedName>
        <fullName evidence="2">Reverse transcriptase</fullName>
    </submittedName>
</protein>
<dbReference type="Proteomes" id="UP000325315">
    <property type="component" value="Unassembled WGS sequence"/>
</dbReference>
<dbReference type="PANTHER" id="PTHR45835:SF99">
    <property type="entry name" value="CHROMO DOMAIN-CONTAINING PROTEIN-RELATED"/>
    <property type="match status" value="1"/>
</dbReference>
<dbReference type="OrthoDB" id="1909122at2759"/>
<keyword evidence="3" id="KW-1185">Reference proteome</keyword>
<dbReference type="InterPro" id="IPR012337">
    <property type="entry name" value="RNaseH-like_sf"/>
</dbReference>
<reference evidence="2" key="1">
    <citation type="submission" date="2019-08" db="EMBL/GenBank/DDBJ databases">
        <authorList>
            <person name="Liu F."/>
        </authorList>
    </citation>
    <scope>NUCLEOTIDE SEQUENCE [LARGE SCALE GENOMIC DNA]</scope>
    <source>
        <strain evidence="2">PA1801</strain>
        <tissue evidence="2">Leaf</tissue>
    </source>
</reference>
<evidence type="ECO:0000313" key="3">
    <source>
        <dbReference type="Proteomes" id="UP000325315"/>
    </source>
</evidence>
<dbReference type="GO" id="GO:0003964">
    <property type="term" value="F:RNA-directed DNA polymerase activity"/>
    <property type="evidence" value="ECO:0007669"/>
    <property type="project" value="UniProtKB-KW"/>
</dbReference>
<keyword evidence="2" id="KW-0808">Transferase</keyword>
<keyword evidence="2" id="KW-0695">RNA-directed DNA polymerase</keyword>
<dbReference type="PROSITE" id="PS50994">
    <property type="entry name" value="INTEGRASE"/>
    <property type="match status" value="1"/>
</dbReference>
<dbReference type="Gene3D" id="3.30.420.10">
    <property type="entry name" value="Ribonuclease H-like superfamily/Ribonuclease H"/>
    <property type="match status" value="1"/>
</dbReference>
<name>A0A5B6VA10_9ROSI</name>
<dbReference type="AlphaFoldDB" id="A0A5B6VA10"/>
<dbReference type="PANTHER" id="PTHR45835">
    <property type="entry name" value="YALI0A06105P"/>
    <property type="match status" value="1"/>
</dbReference>
<dbReference type="SUPFAM" id="SSF53098">
    <property type="entry name" value="Ribonuclease H-like"/>
    <property type="match status" value="1"/>
</dbReference>
<dbReference type="GO" id="GO:0015074">
    <property type="term" value="P:DNA integration"/>
    <property type="evidence" value="ECO:0007669"/>
    <property type="project" value="InterPro"/>
</dbReference>